<sequence length="441" mass="50999">MKFQIINIMSDGRKFNLSQESDNEDNVFTIITGKNSSGKSRLLSKTVNSFIFSKDDSVLLANHSIEHPEKVIAISTGRFDKFPLYVHAAKNKDFKNNYFYHGVKANNNFPSATLTKGVASIFHGMNVNHEILKRLSGLFDYLGFSPMMEINFSINVNMGKLQNRNYVDFYNDYVERNRFKDPTFIERLNSYQKLYPHLEDFVSNISGYIQKTQGSYLGKNFYLKIDFCDENINLYKDLEHLLPLIELNVVQVKDIRVFSKKEKSKISLFQTSSGQQCMILMMIGIVSSISDNSLVCIDEPEISLHPKWQLEFISILQRTFSDYRGCHFLLATHSPQIISGLRANNGYILSLENDELTSSEENSLRSADYQLAEVFDAPGYRNEYITKLSIDLFARVKKNKRIDDNDMLSLSKLKEFKKYIEIEDPVYELIETLEEVFDYYG</sequence>
<dbReference type="Pfam" id="PF13304">
    <property type="entry name" value="AAA_21"/>
    <property type="match status" value="1"/>
</dbReference>
<evidence type="ECO:0000313" key="3">
    <source>
        <dbReference type="EMBL" id="MDK5170584.1"/>
    </source>
</evidence>
<dbReference type="EMBL" id="JARTOI010000011">
    <property type="protein sequence ID" value="MDK5170584.1"/>
    <property type="molecule type" value="Genomic_DNA"/>
</dbReference>
<dbReference type="Proteomes" id="UP001174748">
    <property type="component" value="Unassembled WGS sequence"/>
</dbReference>
<dbReference type="GO" id="GO:0005524">
    <property type="term" value="F:ATP binding"/>
    <property type="evidence" value="ECO:0007669"/>
    <property type="project" value="InterPro"/>
</dbReference>
<gene>
    <name evidence="2" type="ORF">P9854_13780</name>
    <name evidence="3" type="ORF">P9921_08875</name>
</gene>
<evidence type="ECO:0000313" key="4">
    <source>
        <dbReference type="Proteomes" id="UP001173597"/>
    </source>
</evidence>
<dbReference type="Proteomes" id="UP001173597">
    <property type="component" value="Unassembled WGS sequence"/>
</dbReference>
<dbReference type="RefSeq" id="WP_055311803.1">
    <property type="nucleotide sequence ID" value="NZ_JARTLO010000014.1"/>
</dbReference>
<dbReference type="GO" id="GO:0016887">
    <property type="term" value="F:ATP hydrolysis activity"/>
    <property type="evidence" value="ECO:0007669"/>
    <property type="project" value="InterPro"/>
</dbReference>
<dbReference type="InterPro" id="IPR003959">
    <property type="entry name" value="ATPase_AAA_core"/>
</dbReference>
<evidence type="ECO:0000313" key="2">
    <source>
        <dbReference type="EMBL" id="MDK4766878.1"/>
    </source>
</evidence>
<keyword evidence="5" id="KW-1185">Reference proteome</keyword>
<dbReference type="EMBL" id="JARTLO010000014">
    <property type="protein sequence ID" value="MDK4766878.1"/>
    <property type="molecule type" value="Genomic_DNA"/>
</dbReference>
<proteinExistence type="predicted"/>
<evidence type="ECO:0000259" key="1">
    <source>
        <dbReference type="Pfam" id="PF13304"/>
    </source>
</evidence>
<comment type="caution">
    <text evidence="2">The sequence shown here is derived from an EMBL/GenBank/DDBJ whole genome shotgun (WGS) entry which is preliminary data.</text>
</comment>
<accession>A0AAW6X7Z6</accession>
<dbReference type="PANTHER" id="PTHR43581:SF4">
    <property type="entry name" value="ATP_GTP PHOSPHATASE"/>
    <property type="match status" value="1"/>
</dbReference>
<organism evidence="2 4">
    <name type="scientific">Serratia nevei</name>
    <dbReference type="NCBI Taxonomy" id="2703794"/>
    <lineage>
        <taxon>Bacteria</taxon>
        <taxon>Pseudomonadati</taxon>
        <taxon>Pseudomonadota</taxon>
        <taxon>Gammaproteobacteria</taxon>
        <taxon>Enterobacterales</taxon>
        <taxon>Yersiniaceae</taxon>
        <taxon>Serratia</taxon>
    </lineage>
</organism>
<name>A0AAW6X7Z6_9GAMM</name>
<dbReference type="InterPro" id="IPR051396">
    <property type="entry name" value="Bact_Antivir_Def_Nuclease"/>
</dbReference>
<protein>
    <submittedName>
        <fullName evidence="2">AAA family ATPase</fullName>
    </submittedName>
</protein>
<evidence type="ECO:0000313" key="5">
    <source>
        <dbReference type="Proteomes" id="UP001174748"/>
    </source>
</evidence>
<dbReference type="PANTHER" id="PTHR43581">
    <property type="entry name" value="ATP/GTP PHOSPHATASE"/>
    <property type="match status" value="1"/>
</dbReference>
<feature type="domain" description="ATPase AAA-type core" evidence="1">
    <location>
        <begin position="220"/>
        <end position="339"/>
    </location>
</feature>
<dbReference type="Gene3D" id="3.40.50.300">
    <property type="entry name" value="P-loop containing nucleotide triphosphate hydrolases"/>
    <property type="match status" value="1"/>
</dbReference>
<dbReference type="AlphaFoldDB" id="A0AAW6X7Z6"/>
<reference evidence="2" key="1">
    <citation type="submission" date="2023-01" db="EMBL/GenBank/DDBJ databases">
        <title>Genomic dissection of endemic carbapenem resistance: metallo-beta-lactamase gene dissemination through clonal, plasmid and integron transfer pathways.</title>
        <authorList>
            <person name="Macesic N."/>
        </authorList>
    </citation>
    <scope>NUCLEOTIDE SEQUENCE</scope>
    <source>
        <strain evidence="3">CPO382</strain>
        <strain evidence="2">CPO573</strain>
    </source>
</reference>
<dbReference type="SUPFAM" id="SSF52540">
    <property type="entry name" value="P-loop containing nucleoside triphosphate hydrolases"/>
    <property type="match status" value="1"/>
</dbReference>
<dbReference type="InterPro" id="IPR027417">
    <property type="entry name" value="P-loop_NTPase"/>
</dbReference>